<evidence type="ECO:0000256" key="2">
    <source>
        <dbReference type="ARBA" id="ARBA00012687"/>
    </source>
</evidence>
<proteinExistence type="predicted"/>
<dbReference type="GO" id="GO:0016020">
    <property type="term" value="C:membrane"/>
    <property type="evidence" value="ECO:0007669"/>
    <property type="project" value="GOC"/>
</dbReference>
<evidence type="ECO:0000256" key="7">
    <source>
        <dbReference type="ARBA" id="ARBA00022679"/>
    </source>
</evidence>
<evidence type="ECO:0000256" key="3">
    <source>
        <dbReference type="ARBA" id="ARBA00020902"/>
    </source>
</evidence>
<reference evidence="11 12" key="1">
    <citation type="journal article" date="2015" name="Microbiome">
        <title>Genomic resolution of linkages in carbon, nitrogen, and sulfur cycling among widespread estuary sediment bacteria.</title>
        <authorList>
            <person name="Baker B.J."/>
            <person name="Lazar C.S."/>
            <person name="Teske A.P."/>
            <person name="Dick G.J."/>
        </authorList>
    </citation>
    <scope>NUCLEOTIDE SEQUENCE [LARGE SCALE GENOMIC DNA]</scope>
    <source>
        <strain evidence="11">DG_54_3</strain>
    </source>
</reference>
<evidence type="ECO:0000256" key="1">
    <source>
        <dbReference type="ARBA" id="ARBA00002056"/>
    </source>
</evidence>
<dbReference type="Pfam" id="PF02684">
    <property type="entry name" value="LpxB"/>
    <property type="match status" value="1"/>
</dbReference>
<dbReference type="EMBL" id="LIZX01000016">
    <property type="protein sequence ID" value="KPJ69698.1"/>
    <property type="molecule type" value="Genomic_DNA"/>
</dbReference>
<dbReference type="Proteomes" id="UP000051861">
    <property type="component" value="Unassembled WGS sequence"/>
</dbReference>
<name>A0A0S7Y4M2_UNCSA</name>
<evidence type="ECO:0000256" key="5">
    <source>
        <dbReference type="ARBA" id="ARBA00022556"/>
    </source>
</evidence>
<dbReference type="GO" id="GO:0008915">
    <property type="term" value="F:lipid-A-disaccharide synthase activity"/>
    <property type="evidence" value="ECO:0007669"/>
    <property type="project" value="UniProtKB-UniRule"/>
</dbReference>
<organism evidence="11 12">
    <name type="scientific">candidate division WOR-1 bacterium DG_54_3</name>
    <dbReference type="NCBI Taxonomy" id="1703775"/>
    <lineage>
        <taxon>Bacteria</taxon>
        <taxon>Bacillati</taxon>
        <taxon>Saganbacteria</taxon>
    </lineage>
</organism>
<comment type="catalytic activity">
    <reaction evidence="9">
        <text>a lipid X + a UDP-2-N,3-O-bis[(3R)-3-hydroxyacyl]-alpha-D-glucosamine = a lipid A disaccharide + UDP + H(+)</text>
        <dbReference type="Rhea" id="RHEA:67828"/>
        <dbReference type="ChEBI" id="CHEBI:15378"/>
        <dbReference type="ChEBI" id="CHEBI:58223"/>
        <dbReference type="ChEBI" id="CHEBI:137748"/>
        <dbReference type="ChEBI" id="CHEBI:176338"/>
        <dbReference type="ChEBI" id="CHEBI:176343"/>
        <dbReference type="EC" id="2.4.1.182"/>
    </reaction>
</comment>
<evidence type="ECO:0000256" key="9">
    <source>
        <dbReference type="ARBA" id="ARBA00048975"/>
    </source>
</evidence>
<protein>
    <recommendedName>
        <fullName evidence="3 10">Lipid-A-disaccharide synthase</fullName>
        <ecNumber evidence="2 10">2.4.1.182</ecNumber>
    </recommendedName>
</protein>
<dbReference type="SUPFAM" id="SSF53756">
    <property type="entry name" value="UDP-Glycosyltransferase/glycogen phosphorylase"/>
    <property type="match status" value="1"/>
</dbReference>
<sequence length="380" mass="41716">MKKIMISAGEVSGDAHGTFLVRELKKLDPNIYFFGMGSEKLLAEGVDVKLDISQRGTIGIFEALPNFFPIYITYLKMIRLMKKERPDLLLLVDSQGINMPLAKAAKKLGIKTIYYIAPQEWLWGSSRGIKKVAVTLDLILAIFEKENEVYKLAGGKVAYFGHPLLDIVKPPLNKGSAKKQLLGMEAGPVISLCPGSRTQEIKGLFPLLLKAGEIISQEIPEARFLIPAASTNMIKEIFGLICDFRPKAIVGHTYEILSVSDLALCTSGTINLEASILGTPNIMVYKLSPLTYLVGKYILKIGEKLPFFSMPNLLLEEKVVPELVMDQANPEKIAAEAISILKSPARREKMKASFVKLKNKLGSPGVISKCAQAILSAVEP</sequence>
<evidence type="ECO:0000256" key="6">
    <source>
        <dbReference type="ARBA" id="ARBA00022676"/>
    </source>
</evidence>
<gene>
    <name evidence="11" type="ORF">AMJ44_02815</name>
</gene>
<dbReference type="GO" id="GO:0005543">
    <property type="term" value="F:phospholipid binding"/>
    <property type="evidence" value="ECO:0007669"/>
    <property type="project" value="TreeGrafter"/>
</dbReference>
<comment type="caution">
    <text evidence="11">The sequence shown here is derived from an EMBL/GenBank/DDBJ whole genome shotgun (WGS) entry which is preliminary data.</text>
</comment>
<keyword evidence="7" id="KW-0808">Transferase</keyword>
<keyword evidence="8" id="KW-0443">Lipid metabolism</keyword>
<evidence type="ECO:0000256" key="10">
    <source>
        <dbReference type="NCBIfam" id="TIGR00215"/>
    </source>
</evidence>
<evidence type="ECO:0000313" key="11">
    <source>
        <dbReference type="EMBL" id="KPJ69698.1"/>
    </source>
</evidence>
<keyword evidence="5" id="KW-0441">Lipid A biosynthesis</keyword>
<evidence type="ECO:0000256" key="4">
    <source>
        <dbReference type="ARBA" id="ARBA00022516"/>
    </source>
</evidence>
<keyword evidence="4" id="KW-0444">Lipid biosynthesis</keyword>
<dbReference type="PANTHER" id="PTHR30372:SF4">
    <property type="entry name" value="LIPID-A-DISACCHARIDE SYNTHASE, MITOCHONDRIAL-RELATED"/>
    <property type="match status" value="1"/>
</dbReference>
<dbReference type="EC" id="2.4.1.182" evidence="2 10"/>
<comment type="function">
    <text evidence="1">Condensation of UDP-2,3-diacylglucosamine and 2,3-diacylglucosamine-1-phosphate to form lipid A disaccharide, a precursor of lipid A, a phosphorylated glycolipid that anchors the lipopolysaccharide to the outer membrane of the cell.</text>
</comment>
<dbReference type="NCBIfam" id="TIGR00215">
    <property type="entry name" value="lpxB"/>
    <property type="match status" value="1"/>
</dbReference>
<dbReference type="AlphaFoldDB" id="A0A0S7Y4M2"/>
<dbReference type="PANTHER" id="PTHR30372">
    <property type="entry name" value="LIPID-A-DISACCHARIDE SYNTHASE"/>
    <property type="match status" value="1"/>
</dbReference>
<evidence type="ECO:0000256" key="8">
    <source>
        <dbReference type="ARBA" id="ARBA00023098"/>
    </source>
</evidence>
<dbReference type="Gene3D" id="3.40.50.2000">
    <property type="entry name" value="Glycogen Phosphorylase B"/>
    <property type="match status" value="1"/>
</dbReference>
<dbReference type="InterPro" id="IPR003835">
    <property type="entry name" value="Glyco_trans_19"/>
</dbReference>
<evidence type="ECO:0000313" key="12">
    <source>
        <dbReference type="Proteomes" id="UP000051861"/>
    </source>
</evidence>
<keyword evidence="6" id="KW-0328">Glycosyltransferase</keyword>
<dbReference type="GO" id="GO:0009245">
    <property type="term" value="P:lipid A biosynthetic process"/>
    <property type="evidence" value="ECO:0007669"/>
    <property type="project" value="UniProtKB-UniRule"/>
</dbReference>
<accession>A0A0S7Y4M2</accession>